<dbReference type="EMBL" id="CARXXK010000001">
    <property type="protein sequence ID" value="CAI6343595.1"/>
    <property type="molecule type" value="Genomic_DNA"/>
</dbReference>
<sequence>MDHLEPLLKSIFPDSKICQKMRLKRTKATNIIKNIISPVEKESLSSILNKTKFSVMIDESTDIACISTMCIVVRYSGDNKIKTQFWDLLPVYNLENPEEVNAGATAENIFINVIDAFKKHNVNVENIIGFGSDGCSTMMGKNNSVSSRMKEMFPGVFIMKCICHSLHLVCSEACKSLPRRLEDFARNVFNFFSHSSKRQRQFVQFQVFLNLDVHRILHPSQTRWLSLFSVVERLLEQWDALQLFFSEKWLSEKLLSAESIFNQLNDPFTKGFFYFLEWILPKFTMLNQYFQTDQIVLNTLHEKMEISYKDLLMVYMKRDYVLKTPLSGPNA</sequence>
<dbReference type="PANTHER" id="PTHR37162:SF1">
    <property type="entry name" value="BED-TYPE DOMAIN-CONTAINING PROTEIN"/>
    <property type="match status" value="1"/>
</dbReference>
<accession>A0AAV0VIY3</accession>
<evidence type="ECO:0008006" key="3">
    <source>
        <dbReference type="Google" id="ProtNLM"/>
    </source>
</evidence>
<protein>
    <recommendedName>
        <fullName evidence="3">DUF4371 domain-containing protein</fullName>
    </recommendedName>
</protein>
<dbReference type="SUPFAM" id="SSF53098">
    <property type="entry name" value="Ribonuclease H-like"/>
    <property type="match status" value="1"/>
</dbReference>
<reference evidence="1 2" key="1">
    <citation type="submission" date="2023-01" db="EMBL/GenBank/DDBJ databases">
        <authorList>
            <person name="Whitehead M."/>
        </authorList>
    </citation>
    <scope>NUCLEOTIDE SEQUENCE [LARGE SCALE GENOMIC DNA]</scope>
</reference>
<keyword evidence="2" id="KW-1185">Reference proteome</keyword>
<comment type="caution">
    <text evidence="1">The sequence shown here is derived from an EMBL/GenBank/DDBJ whole genome shotgun (WGS) entry which is preliminary data.</text>
</comment>
<gene>
    <name evidence="1" type="ORF">MEUPH1_LOCUS837</name>
</gene>
<dbReference type="AlphaFoldDB" id="A0AAV0VIY3"/>
<dbReference type="PANTHER" id="PTHR37162">
    <property type="entry name" value="HAT FAMILY DIMERISATION DOMAINCONTAINING PROTEIN-RELATED"/>
    <property type="match status" value="1"/>
</dbReference>
<name>A0AAV0VIY3_9HEMI</name>
<organism evidence="1 2">
    <name type="scientific">Macrosiphum euphorbiae</name>
    <name type="common">potato aphid</name>
    <dbReference type="NCBI Taxonomy" id="13131"/>
    <lineage>
        <taxon>Eukaryota</taxon>
        <taxon>Metazoa</taxon>
        <taxon>Ecdysozoa</taxon>
        <taxon>Arthropoda</taxon>
        <taxon>Hexapoda</taxon>
        <taxon>Insecta</taxon>
        <taxon>Pterygota</taxon>
        <taxon>Neoptera</taxon>
        <taxon>Paraneoptera</taxon>
        <taxon>Hemiptera</taxon>
        <taxon>Sternorrhyncha</taxon>
        <taxon>Aphidomorpha</taxon>
        <taxon>Aphidoidea</taxon>
        <taxon>Aphididae</taxon>
        <taxon>Macrosiphini</taxon>
        <taxon>Macrosiphum</taxon>
    </lineage>
</organism>
<evidence type="ECO:0000313" key="2">
    <source>
        <dbReference type="Proteomes" id="UP001160148"/>
    </source>
</evidence>
<evidence type="ECO:0000313" key="1">
    <source>
        <dbReference type="EMBL" id="CAI6343595.1"/>
    </source>
</evidence>
<dbReference type="InterPro" id="IPR012337">
    <property type="entry name" value="RNaseH-like_sf"/>
</dbReference>
<proteinExistence type="predicted"/>
<dbReference type="Proteomes" id="UP001160148">
    <property type="component" value="Unassembled WGS sequence"/>
</dbReference>